<sequence length="143" mass="15972">MILKPCVVVFFVILICTLDIVCARNLETKLFNTDVATVEVVEGQLKAVTIQIQDSENKLDQISGSLEAIVQPICDQIRAARMQIQNSESMLRQISGRMEVDEEISRERLVEMFMDDTRENLDDRFNNGVGGHSILGDEVEGGA</sequence>
<keyword evidence="3" id="KW-1185">Reference proteome</keyword>
<reference evidence="2" key="1">
    <citation type="submission" date="2023-04" db="EMBL/GenBank/DDBJ databases">
        <authorList>
            <person name="Vijverberg K."/>
            <person name="Xiong W."/>
            <person name="Schranz E."/>
        </authorList>
    </citation>
    <scope>NUCLEOTIDE SEQUENCE</scope>
</reference>
<evidence type="ECO:0000313" key="2">
    <source>
        <dbReference type="EMBL" id="CAI9263706.1"/>
    </source>
</evidence>
<dbReference type="EMBL" id="OX465086">
    <property type="protein sequence ID" value="CAI9263706.1"/>
    <property type="molecule type" value="Genomic_DNA"/>
</dbReference>
<dbReference type="Proteomes" id="UP001177003">
    <property type="component" value="Chromosome 0"/>
</dbReference>
<dbReference type="AlphaFoldDB" id="A0AA35UZ75"/>
<proteinExistence type="predicted"/>
<feature type="signal peptide" evidence="1">
    <location>
        <begin position="1"/>
        <end position="23"/>
    </location>
</feature>
<accession>A0AA35UZ75</accession>
<feature type="chain" id="PRO_5041280781" evidence="1">
    <location>
        <begin position="24"/>
        <end position="143"/>
    </location>
</feature>
<name>A0AA35UZ75_LACSI</name>
<evidence type="ECO:0000313" key="3">
    <source>
        <dbReference type="Proteomes" id="UP001177003"/>
    </source>
</evidence>
<evidence type="ECO:0000256" key="1">
    <source>
        <dbReference type="SAM" id="SignalP"/>
    </source>
</evidence>
<gene>
    <name evidence="2" type="ORF">LSALG_LOCUS4383</name>
</gene>
<organism evidence="2 3">
    <name type="scientific">Lactuca saligna</name>
    <name type="common">Willowleaf lettuce</name>
    <dbReference type="NCBI Taxonomy" id="75948"/>
    <lineage>
        <taxon>Eukaryota</taxon>
        <taxon>Viridiplantae</taxon>
        <taxon>Streptophyta</taxon>
        <taxon>Embryophyta</taxon>
        <taxon>Tracheophyta</taxon>
        <taxon>Spermatophyta</taxon>
        <taxon>Magnoliopsida</taxon>
        <taxon>eudicotyledons</taxon>
        <taxon>Gunneridae</taxon>
        <taxon>Pentapetalae</taxon>
        <taxon>asterids</taxon>
        <taxon>campanulids</taxon>
        <taxon>Asterales</taxon>
        <taxon>Asteraceae</taxon>
        <taxon>Cichorioideae</taxon>
        <taxon>Cichorieae</taxon>
        <taxon>Lactucinae</taxon>
        <taxon>Lactuca</taxon>
    </lineage>
</organism>
<keyword evidence="1" id="KW-0732">Signal</keyword>
<protein>
    <submittedName>
        <fullName evidence="2">Uncharacterized protein</fullName>
    </submittedName>
</protein>